<protein>
    <submittedName>
        <fullName evidence="2">Uncharacterized protein</fullName>
    </submittedName>
</protein>
<keyword evidence="1" id="KW-1133">Transmembrane helix</keyword>
<dbReference type="EMBL" id="CAJOBA010080616">
    <property type="protein sequence ID" value="CAF4439841.1"/>
    <property type="molecule type" value="Genomic_DNA"/>
</dbReference>
<dbReference type="AlphaFoldDB" id="A0A8S2G4D0"/>
<dbReference type="Proteomes" id="UP000677228">
    <property type="component" value="Unassembled WGS sequence"/>
</dbReference>
<evidence type="ECO:0000313" key="4">
    <source>
        <dbReference type="Proteomes" id="UP000677228"/>
    </source>
</evidence>
<proteinExistence type="predicted"/>
<keyword evidence="1" id="KW-0812">Transmembrane</keyword>
<organism evidence="2 4">
    <name type="scientific">Didymodactylos carnosus</name>
    <dbReference type="NCBI Taxonomy" id="1234261"/>
    <lineage>
        <taxon>Eukaryota</taxon>
        <taxon>Metazoa</taxon>
        <taxon>Spiralia</taxon>
        <taxon>Gnathifera</taxon>
        <taxon>Rotifera</taxon>
        <taxon>Eurotatoria</taxon>
        <taxon>Bdelloidea</taxon>
        <taxon>Philodinida</taxon>
        <taxon>Philodinidae</taxon>
        <taxon>Didymodactylos</taxon>
    </lineage>
</organism>
<sequence length="78" mass="8847">MEFRHSASNLSLEVSIGDTNYESIDAMLGLTAIYYRTKKEMRDAAEKTFSNKIFVLKLLISSIATIGLSLFNAYTIYR</sequence>
<accession>A0A8S2G4D0</accession>
<evidence type="ECO:0000256" key="1">
    <source>
        <dbReference type="SAM" id="Phobius"/>
    </source>
</evidence>
<dbReference type="EMBL" id="CAJNOK010055785">
    <property type="protein sequence ID" value="CAF1620570.1"/>
    <property type="molecule type" value="Genomic_DNA"/>
</dbReference>
<name>A0A8S2G4D0_9BILA</name>
<dbReference type="Proteomes" id="UP000682733">
    <property type="component" value="Unassembled WGS sequence"/>
</dbReference>
<evidence type="ECO:0000313" key="3">
    <source>
        <dbReference type="EMBL" id="CAF4439841.1"/>
    </source>
</evidence>
<feature type="non-terminal residue" evidence="2">
    <location>
        <position position="78"/>
    </location>
</feature>
<feature type="transmembrane region" description="Helical" evidence="1">
    <location>
        <begin position="58"/>
        <end position="77"/>
    </location>
</feature>
<comment type="caution">
    <text evidence="2">The sequence shown here is derived from an EMBL/GenBank/DDBJ whole genome shotgun (WGS) entry which is preliminary data.</text>
</comment>
<evidence type="ECO:0000313" key="2">
    <source>
        <dbReference type="EMBL" id="CAF1620570.1"/>
    </source>
</evidence>
<keyword evidence="1" id="KW-0472">Membrane</keyword>
<gene>
    <name evidence="2" type="ORF">OVA965_LOCUS43176</name>
    <name evidence="3" type="ORF">TMI583_LOCUS45325</name>
</gene>
<reference evidence="2" key="1">
    <citation type="submission" date="2021-02" db="EMBL/GenBank/DDBJ databases">
        <authorList>
            <person name="Nowell W R."/>
        </authorList>
    </citation>
    <scope>NUCLEOTIDE SEQUENCE</scope>
</reference>